<proteinExistence type="predicted"/>
<evidence type="ECO:0000256" key="2">
    <source>
        <dbReference type="ARBA" id="ARBA00023315"/>
    </source>
</evidence>
<keyword evidence="1 4" id="KW-0808">Transferase</keyword>
<dbReference type="Gene3D" id="3.40.630.30">
    <property type="match status" value="1"/>
</dbReference>
<dbReference type="CDD" id="cd04301">
    <property type="entry name" value="NAT_SF"/>
    <property type="match status" value="1"/>
</dbReference>
<accession>A0A399EK96</accession>
<reference evidence="4 5" key="1">
    <citation type="submission" date="2018-08" db="EMBL/GenBank/DDBJ databases">
        <title>Meiothermus luteus KCTC 52599 genome sequencing project.</title>
        <authorList>
            <person name="Da Costa M.S."/>
            <person name="Albuquerque L."/>
            <person name="Raposo P."/>
            <person name="Froufe H.J.C."/>
            <person name="Barroso C.S."/>
            <person name="Egas C."/>
        </authorList>
    </citation>
    <scope>NUCLEOTIDE SEQUENCE [LARGE SCALE GENOMIC DNA]</scope>
    <source>
        <strain evidence="4 5">KCTC 52599</strain>
    </source>
</reference>
<name>A0A399EK96_9DEIN</name>
<dbReference type="AlphaFoldDB" id="A0A399EK96"/>
<dbReference type="PROSITE" id="PS51186">
    <property type="entry name" value="GNAT"/>
    <property type="match status" value="1"/>
</dbReference>
<dbReference type="InterPro" id="IPR000182">
    <property type="entry name" value="GNAT_dom"/>
</dbReference>
<dbReference type="SUPFAM" id="SSF55729">
    <property type="entry name" value="Acyl-CoA N-acyltransferases (Nat)"/>
    <property type="match status" value="1"/>
</dbReference>
<sequence length="166" mass="19050">MARYLAQATAPHKPRYRPSPRAGFALGWCIMPIREFRLEDYSSVLALWQAAGLEINPSDSFEGIKKKLERDPDLFLVVEEDGQILGALLAGYDGRRGWLYHMAIHPFGQGQGWGRRMMEELEARLKAKGCLKLNLLVEPSYAGAQDFFERLGYRRDELIFMEKWLG</sequence>
<evidence type="ECO:0000313" key="5">
    <source>
        <dbReference type="Proteomes" id="UP000265800"/>
    </source>
</evidence>
<dbReference type="EMBL" id="QWKZ01000049">
    <property type="protein sequence ID" value="RIH85144.1"/>
    <property type="molecule type" value="Genomic_DNA"/>
</dbReference>
<dbReference type="EC" id="2.3.1.-" evidence="4"/>
<organism evidence="4 5">
    <name type="scientific">Meiothermus luteus</name>
    <dbReference type="NCBI Taxonomy" id="2026184"/>
    <lineage>
        <taxon>Bacteria</taxon>
        <taxon>Thermotogati</taxon>
        <taxon>Deinococcota</taxon>
        <taxon>Deinococci</taxon>
        <taxon>Thermales</taxon>
        <taxon>Thermaceae</taxon>
        <taxon>Meiothermus</taxon>
    </lineage>
</organism>
<gene>
    <name evidence="4" type="primary">ypeA</name>
    <name evidence="4" type="ORF">Mlute_01653</name>
</gene>
<dbReference type="InterPro" id="IPR050832">
    <property type="entry name" value="Bact_Acetyltransf"/>
</dbReference>
<dbReference type="NCBIfam" id="NF002959">
    <property type="entry name" value="PRK03624.1"/>
    <property type="match status" value="1"/>
</dbReference>
<comment type="caution">
    <text evidence="4">The sequence shown here is derived from an EMBL/GenBank/DDBJ whole genome shotgun (WGS) entry which is preliminary data.</text>
</comment>
<dbReference type="GO" id="GO:0016747">
    <property type="term" value="F:acyltransferase activity, transferring groups other than amino-acyl groups"/>
    <property type="evidence" value="ECO:0007669"/>
    <property type="project" value="InterPro"/>
</dbReference>
<keyword evidence="5" id="KW-1185">Reference proteome</keyword>
<protein>
    <submittedName>
        <fullName evidence="4">Acetyltransferase YpeA</fullName>
        <ecNumber evidence="4">2.3.1.-</ecNumber>
    </submittedName>
</protein>
<evidence type="ECO:0000256" key="1">
    <source>
        <dbReference type="ARBA" id="ARBA00022679"/>
    </source>
</evidence>
<dbReference type="Pfam" id="PF00583">
    <property type="entry name" value="Acetyltransf_1"/>
    <property type="match status" value="1"/>
</dbReference>
<keyword evidence="2 4" id="KW-0012">Acyltransferase</keyword>
<dbReference type="InterPro" id="IPR016181">
    <property type="entry name" value="Acyl_CoA_acyltransferase"/>
</dbReference>
<dbReference type="Proteomes" id="UP000265800">
    <property type="component" value="Unassembled WGS sequence"/>
</dbReference>
<evidence type="ECO:0000259" key="3">
    <source>
        <dbReference type="PROSITE" id="PS51186"/>
    </source>
</evidence>
<evidence type="ECO:0000313" key="4">
    <source>
        <dbReference type="EMBL" id="RIH85144.1"/>
    </source>
</evidence>
<dbReference type="PANTHER" id="PTHR43877">
    <property type="entry name" value="AMINOALKYLPHOSPHONATE N-ACETYLTRANSFERASE-RELATED-RELATED"/>
    <property type="match status" value="1"/>
</dbReference>
<feature type="domain" description="N-acetyltransferase" evidence="3">
    <location>
        <begin position="31"/>
        <end position="166"/>
    </location>
</feature>